<dbReference type="PANTHER" id="PTHR43198:SF9">
    <property type="entry name" value="AMINOPYRIMIDINE AMINOHYDROLASE, MITOCHONDRIAL ISOFORM X1-RELATED"/>
    <property type="match status" value="1"/>
</dbReference>
<dbReference type="GO" id="GO:0005829">
    <property type="term" value="C:cytosol"/>
    <property type="evidence" value="ECO:0007669"/>
    <property type="project" value="TreeGrafter"/>
</dbReference>
<dbReference type="InterPro" id="IPR036390">
    <property type="entry name" value="WH_DNA-bd_sf"/>
</dbReference>
<dbReference type="InterPro" id="IPR036388">
    <property type="entry name" value="WH-like_DNA-bd_sf"/>
</dbReference>
<evidence type="ECO:0000259" key="1">
    <source>
        <dbReference type="Pfam" id="PF10075"/>
    </source>
</evidence>
<dbReference type="EMBL" id="JXTC01000034">
    <property type="protein sequence ID" value="PON97052.1"/>
    <property type="molecule type" value="Genomic_DNA"/>
</dbReference>
<keyword evidence="3" id="KW-1185">Reference proteome</keyword>
<comment type="caution">
    <text evidence="2">The sequence shown here is derived from an EMBL/GenBank/DDBJ whole genome shotgun (WGS) entry which is preliminary data.</text>
</comment>
<name>A0A2P5FH15_TREOI</name>
<dbReference type="Pfam" id="PF10075">
    <property type="entry name" value="CSN8_PSD8_EIF3K"/>
    <property type="match status" value="1"/>
</dbReference>
<accession>A0A2P5FH15</accession>
<sequence>MAHHTNSYLKPKNIKYFHDPSKRYVPPTRSQKNRRNLVFIITIMVYQLDLFFPSSLEDVSSFDPPTDTLCTYLYNTSRPIFIHETCIYFLCELDDIPKVEVLGEQIRTHILDEVMEKQFKTLIVLSHYLETGRFHQFWDEAAISPRLLEGAPGFEQAIQACAIHVLSLTYQKIPRSLLAAAINIEDLTLNKFLEQHVANSLCAIRALQCQLECSACQPISQPTVVPSARVQDLNNSYQLTIFYDYGMTCSANDSAATLENQAIMKSTSPAEFREELKALSPKYITKGFEQCVDHIASKYPEIVLFHYNSLRKSLEPVADYEKGANATLDDSMILKDLNPEALKQAGSILEPLHIISYCWCGDLIRSASSYIYTK</sequence>
<keyword evidence="2" id="KW-0396">Initiation factor</keyword>
<keyword evidence="2" id="KW-0648">Protein biosynthesis</keyword>
<dbReference type="GO" id="GO:0003743">
    <property type="term" value="F:translation initiation factor activity"/>
    <property type="evidence" value="ECO:0007669"/>
    <property type="project" value="UniProtKB-KW"/>
</dbReference>
<dbReference type="SUPFAM" id="SSF46785">
    <property type="entry name" value="Winged helix' DNA-binding domain"/>
    <property type="match status" value="1"/>
</dbReference>
<dbReference type="Proteomes" id="UP000237000">
    <property type="component" value="Unassembled WGS sequence"/>
</dbReference>
<dbReference type="OrthoDB" id="337745at2759"/>
<gene>
    <name evidence="2" type="ORF">TorRG33x02_071020</name>
</gene>
<protein>
    <submittedName>
        <fullName evidence="2">Eukaryotic translation initiation factor 3 subunit K</fullName>
    </submittedName>
</protein>
<organism evidence="2 3">
    <name type="scientific">Trema orientale</name>
    <name type="common">Charcoal tree</name>
    <name type="synonym">Celtis orientalis</name>
    <dbReference type="NCBI Taxonomy" id="63057"/>
    <lineage>
        <taxon>Eukaryota</taxon>
        <taxon>Viridiplantae</taxon>
        <taxon>Streptophyta</taxon>
        <taxon>Embryophyta</taxon>
        <taxon>Tracheophyta</taxon>
        <taxon>Spermatophyta</taxon>
        <taxon>Magnoliopsida</taxon>
        <taxon>eudicotyledons</taxon>
        <taxon>Gunneridae</taxon>
        <taxon>Pentapetalae</taxon>
        <taxon>rosids</taxon>
        <taxon>fabids</taxon>
        <taxon>Rosales</taxon>
        <taxon>Cannabaceae</taxon>
        <taxon>Trema</taxon>
    </lineage>
</organism>
<dbReference type="InterPro" id="IPR033464">
    <property type="entry name" value="CSN8_PSD8_EIF3K"/>
</dbReference>
<dbReference type="Gene3D" id="1.10.10.10">
    <property type="entry name" value="Winged helix-like DNA-binding domain superfamily/Winged helix DNA-binding domain"/>
    <property type="match status" value="1"/>
</dbReference>
<dbReference type="InParanoid" id="A0A2P5FH15"/>
<evidence type="ECO:0000313" key="3">
    <source>
        <dbReference type="Proteomes" id="UP000237000"/>
    </source>
</evidence>
<evidence type="ECO:0000313" key="2">
    <source>
        <dbReference type="EMBL" id="PON97052.1"/>
    </source>
</evidence>
<dbReference type="PANTHER" id="PTHR43198">
    <property type="entry name" value="BIFUNCTIONAL TH2 PROTEIN"/>
    <property type="match status" value="1"/>
</dbReference>
<feature type="domain" description="CSN8/PSMD8/EIF3K" evidence="1">
    <location>
        <begin position="94"/>
        <end position="194"/>
    </location>
</feature>
<proteinExistence type="predicted"/>
<dbReference type="AlphaFoldDB" id="A0A2P5FH15"/>
<reference evidence="3" key="1">
    <citation type="submission" date="2016-06" db="EMBL/GenBank/DDBJ databases">
        <title>Parallel loss of symbiosis genes in relatives of nitrogen-fixing non-legume Parasponia.</title>
        <authorList>
            <person name="Van Velzen R."/>
            <person name="Holmer R."/>
            <person name="Bu F."/>
            <person name="Rutten L."/>
            <person name="Van Zeijl A."/>
            <person name="Liu W."/>
            <person name="Santuari L."/>
            <person name="Cao Q."/>
            <person name="Sharma T."/>
            <person name="Shen D."/>
            <person name="Roswanjaya Y."/>
            <person name="Wardhani T."/>
            <person name="Kalhor M.S."/>
            <person name="Jansen J."/>
            <person name="Van den Hoogen J."/>
            <person name="Gungor B."/>
            <person name="Hartog M."/>
            <person name="Hontelez J."/>
            <person name="Verver J."/>
            <person name="Yang W.-C."/>
            <person name="Schijlen E."/>
            <person name="Repin R."/>
            <person name="Schilthuizen M."/>
            <person name="Schranz E."/>
            <person name="Heidstra R."/>
            <person name="Miyata K."/>
            <person name="Fedorova E."/>
            <person name="Kohlen W."/>
            <person name="Bisseling T."/>
            <person name="Smit S."/>
            <person name="Geurts R."/>
        </authorList>
    </citation>
    <scope>NUCLEOTIDE SEQUENCE [LARGE SCALE GENOMIC DNA]</scope>
    <source>
        <strain evidence="3">cv. RG33-2</strain>
    </source>
</reference>
<dbReference type="InterPro" id="IPR050967">
    <property type="entry name" value="Thiamine_Salvage_TenA"/>
</dbReference>
<dbReference type="STRING" id="63057.A0A2P5FH15"/>